<evidence type="ECO:0000256" key="3">
    <source>
        <dbReference type="ARBA" id="ARBA00022490"/>
    </source>
</evidence>
<dbReference type="SUPFAM" id="SSF56784">
    <property type="entry name" value="HAD-like"/>
    <property type="match status" value="1"/>
</dbReference>
<accession>A0A212PY62</accession>
<dbReference type="OrthoDB" id="9801899at2"/>
<protein>
    <recommendedName>
        <fullName evidence="7">D,D-heptose 1,7-bisphosphate phosphatase</fullName>
    </recommendedName>
</protein>
<dbReference type="AlphaFoldDB" id="A0A212PY62"/>
<organism evidence="8 9">
    <name type="scientific">Thermoflexus hugenholtzii JAD2</name>
    <dbReference type="NCBI Taxonomy" id="877466"/>
    <lineage>
        <taxon>Bacteria</taxon>
        <taxon>Bacillati</taxon>
        <taxon>Chloroflexota</taxon>
        <taxon>Thermoflexia</taxon>
        <taxon>Thermoflexales</taxon>
        <taxon>Thermoflexaceae</taxon>
        <taxon>Thermoflexus</taxon>
    </lineage>
</organism>
<evidence type="ECO:0000256" key="1">
    <source>
        <dbReference type="ARBA" id="ARBA00004496"/>
    </source>
</evidence>
<dbReference type="PANTHER" id="PTHR42891">
    <property type="entry name" value="D-GLYCERO-BETA-D-MANNO-HEPTOSE-1,7-BISPHOSPHATE 7-PHOSPHATASE"/>
    <property type="match status" value="1"/>
</dbReference>
<dbReference type="Proteomes" id="UP000197025">
    <property type="component" value="Unassembled WGS sequence"/>
</dbReference>
<evidence type="ECO:0000256" key="5">
    <source>
        <dbReference type="ARBA" id="ARBA00022801"/>
    </source>
</evidence>
<evidence type="ECO:0000256" key="7">
    <source>
        <dbReference type="ARBA" id="ARBA00031828"/>
    </source>
</evidence>
<keyword evidence="4" id="KW-0479">Metal-binding</keyword>
<evidence type="ECO:0000256" key="2">
    <source>
        <dbReference type="ARBA" id="ARBA00005628"/>
    </source>
</evidence>
<keyword evidence="5" id="KW-0378">Hydrolase</keyword>
<sequence length="201" mass="22287">MRAIFLDRDGVICENRPDHVKSWSEFQFLPGVLSALHRLAQAPLAIVVVTNQAIIRRGIVPASVVEEIHERMAWHVRRAGGRLDAVYYCPHRPDEGCFCRKPQPGLLFQAAWDLGLELGRSYLIGDALTDIEAARAAGCQPLLVRTGRGAAQAEQVLRRYPEVPIFEDLAEAAAWILSRESQWILTPSSRGVYAPLALPLG</sequence>
<evidence type="ECO:0000313" key="9">
    <source>
        <dbReference type="Proteomes" id="UP000197025"/>
    </source>
</evidence>
<dbReference type="InterPro" id="IPR006549">
    <property type="entry name" value="HAD-SF_hydro_IIIA"/>
</dbReference>
<comment type="subcellular location">
    <subcellularLocation>
        <location evidence="1">Cytoplasm</location>
    </subcellularLocation>
</comment>
<dbReference type="NCBIfam" id="NF006506">
    <property type="entry name" value="PRK08942.1"/>
    <property type="match status" value="1"/>
</dbReference>
<dbReference type="Gene3D" id="3.40.50.1000">
    <property type="entry name" value="HAD superfamily/HAD-like"/>
    <property type="match status" value="1"/>
</dbReference>
<reference evidence="9" key="1">
    <citation type="submission" date="2017-06" db="EMBL/GenBank/DDBJ databases">
        <authorList>
            <person name="Varghese N."/>
            <person name="Submissions S."/>
        </authorList>
    </citation>
    <scope>NUCLEOTIDE SEQUENCE [LARGE SCALE GENOMIC DNA]</scope>
    <source>
        <strain evidence="9">JAD2</strain>
    </source>
</reference>
<dbReference type="Pfam" id="PF13242">
    <property type="entry name" value="Hydrolase_like"/>
    <property type="match status" value="1"/>
</dbReference>
<keyword evidence="6" id="KW-0119">Carbohydrate metabolism</keyword>
<dbReference type="GO" id="GO:0005737">
    <property type="term" value="C:cytoplasm"/>
    <property type="evidence" value="ECO:0007669"/>
    <property type="project" value="UniProtKB-SubCell"/>
</dbReference>
<dbReference type="GO" id="GO:0005975">
    <property type="term" value="P:carbohydrate metabolic process"/>
    <property type="evidence" value="ECO:0007669"/>
    <property type="project" value="InterPro"/>
</dbReference>
<gene>
    <name evidence="8" type="ORF">SAMN02746019_00022190</name>
</gene>
<evidence type="ECO:0000256" key="6">
    <source>
        <dbReference type="ARBA" id="ARBA00023277"/>
    </source>
</evidence>
<dbReference type="RefSeq" id="WP_088570002.1">
    <property type="nucleotide sequence ID" value="NZ_FYEK01000003.1"/>
</dbReference>
<evidence type="ECO:0000313" key="8">
    <source>
        <dbReference type="EMBL" id="SNB51953.1"/>
    </source>
</evidence>
<dbReference type="GO" id="GO:0046872">
    <property type="term" value="F:metal ion binding"/>
    <property type="evidence" value="ECO:0007669"/>
    <property type="project" value="UniProtKB-KW"/>
</dbReference>
<dbReference type="InParanoid" id="A0A212PY62"/>
<dbReference type="InterPro" id="IPR004446">
    <property type="entry name" value="Heptose_bisP_phosphatase"/>
</dbReference>
<name>A0A212PY62_9CHLR</name>
<dbReference type="CDD" id="cd07503">
    <property type="entry name" value="HAD_HisB-N"/>
    <property type="match status" value="1"/>
</dbReference>
<dbReference type="NCBIfam" id="TIGR01662">
    <property type="entry name" value="HAD-SF-IIIA"/>
    <property type="match status" value="1"/>
</dbReference>
<proteinExistence type="inferred from homology"/>
<dbReference type="GO" id="GO:0016791">
    <property type="term" value="F:phosphatase activity"/>
    <property type="evidence" value="ECO:0007669"/>
    <property type="project" value="InterPro"/>
</dbReference>
<dbReference type="InterPro" id="IPR023214">
    <property type="entry name" value="HAD_sf"/>
</dbReference>
<dbReference type="InterPro" id="IPR036412">
    <property type="entry name" value="HAD-like_sf"/>
</dbReference>
<dbReference type="NCBIfam" id="TIGR01656">
    <property type="entry name" value="Histidinol-ppas"/>
    <property type="match status" value="1"/>
</dbReference>
<dbReference type="InterPro" id="IPR006543">
    <property type="entry name" value="Histidinol-phos"/>
</dbReference>
<evidence type="ECO:0000256" key="4">
    <source>
        <dbReference type="ARBA" id="ARBA00022723"/>
    </source>
</evidence>
<keyword evidence="3" id="KW-0963">Cytoplasm</keyword>
<comment type="similarity">
    <text evidence="2">Belongs to the GmhB family.</text>
</comment>
<keyword evidence="9" id="KW-1185">Reference proteome</keyword>
<dbReference type="EMBL" id="FYEK01000003">
    <property type="protein sequence ID" value="SNB51953.1"/>
    <property type="molecule type" value="Genomic_DNA"/>
</dbReference>
<dbReference type="PANTHER" id="PTHR42891:SF1">
    <property type="entry name" value="D-GLYCERO-BETA-D-MANNO-HEPTOSE-1,7-BISPHOSPHATE 7-PHOSPHATASE"/>
    <property type="match status" value="1"/>
</dbReference>